<dbReference type="EMBL" id="JASNQZ010000007">
    <property type="protein sequence ID" value="KAL0955029.1"/>
    <property type="molecule type" value="Genomic_DNA"/>
</dbReference>
<protein>
    <recommendedName>
        <fullName evidence="7">Indoleamine 2,3-dioxygenase</fullName>
    </recommendedName>
</protein>
<dbReference type="SUPFAM" id="SSF140959">
    <property type="entry name" value="Indolic compounds 2,3-dioxygenase-like"/>
    <property type="match status" value="1"/>
</dbReference>
<accession>A0ABR3JHC5</accession>
<feature type="compositionally biased region" description="Basic and acidic residues" evidence="4">
    <location>
        <begin position="412"/>
        <end position="428"/>
    </location>
</feature>
<feature type="region of interest" description="Disordered" evidence="4">
    <location>
        <begin position="393"/>
        <end position="428"/>
    </location>
</feature>
<dbReference type="InterPro" id="IPR037217">
    <property type="entry name" value="Trp/Indoleamine_2_3_dOase-like"/>
</dbReference>
<comment type="caution">
    <text evidence="5">The sequence shown here is derived from an EMBL/GenBank/DDBJ whole genome shotgun (WGS) entry which is preliminary data.</text>
</comment>
<keyword evidence="2" id="KW-0479">Metal-binding</keyword>
<gene>
    <name evidence="5" type="ORF">HGRIS_003949</name>
</gene>
<proteinExistence type="inferred from homology"/>
<dbReference type="Proteomes" id="UP001556367">
    <property type="component" value="Unassembled WGS sequence"/>
</dbReference>
<keyword evidence="3" id="KW-0408">Iron</keyword>
<comment type="similarity">
    <text evidence="1">Belongs to the indoleamine 2,3-dioxygenase family.</text>
</comment>
<organism evidence="5 6">
    <name type="scientific">Hohenbuehelia grisea</name>
    <dbReference type="NCBI Taxonomy" id="104357"/>
    <lineage>
        <taxon>Eukaryota</taxon>
        <taxon>Fungi</taxon>
        <taxon>Dikarya</taxon>
        <taxon>Basidiomycota</taxon>
        <taxon>Agaricomycotina</taxon>
        <taxon>Agaricomycetes</taxon>
        <taxon>Agaricomycetidae</taxon>
        <taxon>Agaricales</taxon>
        <taxon>Pleurotineae</taxon>
        <taxon>Pleurotaceae</taxon>
        <taxon>Hohenbuehelia</taxon>
    </lineage>
</organism>
<evidence type="ECO:0000313" key="6">
    <source>
        <dbReference type="Proteomes" id="UP001556367"/>
    </source>
</evidence>
<dbReference type="Pfam" id="PF01231">
    <property type="entry name" value="IDO"/>
    <property type="match status" value="1"/>
</dbReference>
<dbReference type="PANTHER" id="PTHR28657:SF5">
    <property type="entry name" value="INDOLEAMINE 2,3-DIOXYGENASE"/>
    <property type="match status" value="1"/>
</dbReference>
<dbReference type="InterPro" id="IPR000898">
    <property type="entry name" value="Indolamine_dOase"/>
</dbReference>
<dbReference type="PANTHER" id="PTHR28657">
    <property type="entry name" value="INDOLEAMINE 2,3-DIOXYGENASE"/>
    <property type="match status" value="1"/>
</dbReference>
<sequence>MAITDFSGHDYHVDTKTGFMPPRPPPASLPPQWAPWEAALSVALERQMQPGDKPGLTEQEKAYSERWRARIREMPILSTAELMGSEVNLRRAHHTLTFLAHFYIHSLPPDAPILIPPPITLPLLQVSAKLQMPPVLTFSDNVLYNWELKDPRGRPTVENIRSQDLFTGLSDEEEFYLCSARIELRGVEALELMRSTMEQMRIGDEFALRRISTFLHRLAEVIKELKTLLLAVRDGCDPETYYTTVRPWFRGQDSDPKARRWVFQGIERDPSLIQPTELSGPSAGQSSIVHVLDLFLGIQNRTASGPDKPAFLTRMQSYMPRHHRAFLDALAAYPHPLREFVQQTEDPELLEAYNAAVLSLKEFRDSHMIIATLYIISPARRAAKAKAAAAAAAADAPEEPPLKGTGGTDLVKFLKDTRDRTRESMIPA</sequence>
<evidence type="ECO:0000256" key="3">
    <source>
        <dbReference type="ARBA" id="ARBA00023004"/>
    </source>
</evidence>
<evidence type="ECO:0000256" key="4">
    <source>
        <dbReference type="SAM" id="MobiDB-lite"/>
    </source>
</evidence>
<evidence type="ECO:0000256" key="2">
    <source>
        <dbReference type="ARBA" id="ARBA00022723"/>
    </source>
</evidence>
<keyword evidence="6" id="KW-1185">Reference proteome</keyword>
<evidence type="ECO:0000313" key="5">
    <source>
        <dbReference type="EMBL" id="KAL0955029.1"/>
    </source>
</evidence>
<dbReference type="Gene3D" id="1.20.58.480">
    <property type="match status" value="1"/>
</dbReference>
<evidence type="ECO:0000256" key="1">
    <source>
        <dbReference type="ARBA" id="ARBA00007119"/>
    </source>
</evidence>
<evidence type="ECO:0008006" key="7">
    <source>
        <dbReference type="Google" id="ProtNLM"/>
    </source>
</evidence>
<reference evidence="6" key="1">
    <citation type="submission" date="2024-06" db="EMBL/GenBank/DDBJ databases">
        <title>Multi-omics analyses provide insights into the biosynthesis of the anticancer antibiotic pleurotin in Hohenbuehelia grisea.</title>
        <authorList>
            <person name="Weaver J.A."/>
            <person name="Alberti F."/>
        </authorList>
    </citation>
    <scope>NUCLEOTIDE SEQUENCE [LARGE SCALE GENOMIC DNA]</scope>
    <source>
        <strain evidence="6">T-177</strain>
    </source>
</reference>
<name>A0ABR3JHC5_9AGAR</name>